<evidence type="ECO:0000256" key="2">
    <source>
        <dbReference type="PROSITE-ProRule" id="PRU00117"/>
    </source>
</evidence>
<keyword evidence="1" id="KW-0677">Repeat</keyword>
<dbReference type="SUPFAM" id="SSF54791">
    <property type="entry name" value="Eukaryotic type KH-domain (KH-domain type I)"/>
    <property type="match status" value="2"/>
</dbReference>
<evidence type="ECO:0000256" key="1">
    <source>
        <dbReference type="ARBA" id="ARBA00022737"/>
    </source>
</evidence>
<dbReference type="Pfam" id="PF24563">
    <property type="entry name" value="KH_Mug60-KHD4"/>
    <property type="match status" value="1"/>
</dbReference>
<evidence type="ECO:0000313" key="6">
    <source>
        <dbReference type="Proteomes" id="UP001201980"/>
    </source>
</evidence>
<dbReference type="GO" id="GO:0005737">
    <property type="term" value="C:cytoplasm"/>
    <property type="evidence" value="ECO:0007669"/>
    <property type="project" value="TreeGrafter"/>
</dbReference>
<dbReference type="InterPro" id="IPR004088">
    <property type="entry name" value="KH_dom_type_1"/>
</dbReference>
<feature type="compositionally biased region" description="Polar residues" evidence="3">
    <location>
        <begin position="955"/>
        <end position="966"/>
    </location>
</feature>
<evidence type="ECO:0000313" key="5">
    <source>
        <dbReference type="EMBL" id="KAJ2896035.1"/>
    </source>
</evidence>
<proteinExistence type="predicted"/>
<dbReference type="PANTHER" id="PTHR10627">
    <property type="entry name" value="SCP160"/>
    <property type="match status" value="1"/>
</dbReference>
<feature type="domain" description="K Homology" evidence="4">
    <location>
        <begin position="493"/>
        <end position="562"/>
    </location>
</feature>
<reference evidence="5" key="1">
    <citation type="submission" date="2022-07" db="EMBL/GenBank/DDBJ databases">
        <title>Draft genome sequence of Zalerion maritima ATCC 34329, a (micro)plastics degrading marine fungus.</title>
        <authorList>
            <person name="Paco A."/>
            <person name="Goncalves M.F.M."/>
            <person name="Rocha-Santos T.A.P."/>
            <person name="Alves A."/>
        </authorList>
    </citation>
    <scope>NUCLEOTIDE SEQUENCE</scope>
    <source>
        <strain evidence="5">ATCC 34329</strain>
    </source>
</reference>
<feature type="domain" description="K Homology" evidence="4">
    <location>
        <begin position="563"/>
        <end position="643"/>
    </location>
</feature>
<dbReference type="Pfam" id="PF00013">
    <property type="entry name" value="KH_1"/>
    <property type="match status" value="2"/>
</dbReference>
<dbReference type="AlphaFoldDB" id="A0AAD5RK53"/>
<dbReference type="SMART" id="SM00322">
    <property type="entry name" value="KH"/>
    <property type="match status" value="3"/>
</dbReference>
<feature type="region of interest" description="Disordered" evidence="3">
    <location>
        <begin position="910"/>
        <end position="1005"/>
    </location>
</feature>
<accession>A0AAD5RK53</accession>
<dbReference type="PANTHER" id="PTHR10627:SF76">
    <property type="entry name" value="KH DOMAIN-CONTAINING PROTEIN YLL032C"/>
    <property type="match status" value="1"/>
</dbReference>
<feature type="compositionally biased region" description="Polar residues" evidence="3">
    <location>
        <begin position="910"/>
        <end position="919"/>
    </location>
</feature>
<dbReference type="InterPro" id="IPR004087">
    <property type="entry name" value="KH_dom"/>
</dbReference>
<keyword evidence="2" id="KW-0694">RNA-binding</keyword>
<dbReference type="EMBL" id="JAKWBI020000359">
    <property type="protein sequence ID" value="KAJ2896035.1"/>
    <property type="molecule type" value="Genomic_DNA"/>
</dbReference>
<dbReference type="InterPro" id="IPR036612">
    <property type="entry name" value="KH_dom_type_1_sf"/>
</dbReference>
<dbReference type="Proteomes" id="UP001201980">
    <property type="component" value="Unassembled WGS sequence"/>
</dbReference>
<name>A0AAD5RK53_9PEZI</name>
<dbReference type="InterPro" id="IPR056553">
    <property type="entry name" value="KH_Mug60-KHD4"/>
</dbReference>
<feature type="region of interest" description="Disordered" evidence="3">
    <location>
        <begin position="832"/>
        <end position="854"/>
    </location>
</feature>
<comment type="caution">
    <text evidence="5">The sequence shown here is derived from an EMBL/GenBank/DDBJ whole genome shotgun (WGS) entry which is preliminary data.</text>
</comment>
<evidence type="ECO:0000256" key="3">
    <source>
        <dbReference type="SAM" id="MobiDB-lite"/>
    </source>
</evidence>
<feature type="compositionally biased region" description="Polar residues" evidence="3">
    <location>
        <begin position="985"/>
        <end position="994"/>
    </location>
</feature>
<protein>
    <recommendedName>
        <fullName evidence="4">K Homology domain-containing protein</fullName>
    </recommendedName>
</protein>
<sequence length="1005" mass="112045">MNKFSNMRTWSERMMNPASLGFGRPNNMQNNMQNMGGGMPPMTNLNKSMSNPPPPPQREDPPIFYIFNVPFSAKLAGPDVEDILHANRNAVMRWTHPVEAPNDVPIWDLPVHAQNLATLRRTCDALTTGPLPIDAQVTTTVSDKKEHTTTVQLSGSPDLVLKSRETILNDLPHSLQCTTIDIAGNLVCDMARGEIKHEVTEWLDFISAVTGVDIFLLGPKLTPIIEGISSEIEMRVDQRWRVAIYGDIDSIEHAKTRVLIEIDKMLGRYVDTVTLENHMHMIACGRNKKNIKLIESSTSTAIYFPPPHAQITRFLAPNAAPRNTDEVYITGENPGNISVAKQRLLHMANSTRVFLKDVHISSAKVDSILVNHVPKIRKILEANGTFLNWNPLASQRGSLRVQGSDSGLVDKTIKDIMSIAGQFYSATWWIQHMVPAQHANNMELRNTLGNICATSKAEIIYEKTTFTLYGFDDNVKLGLKLMSELPFFTTGQYQIKVKIELANEHKEFVSGKKNGKINKIMGQSNVQIMFDGFNEYNFNIDVNAGSYSQLKHGLDLVEAEMPASISFHVPDQYHKRIIGIGGQHIQRIMKKHSVFVKFSNAMDRGGLGREDDDVKVENVICRTPARNAQNLDLVKNEILDMVDQADSELTTQKVEVDRLYHRQLLTRLHEIEELEKTWNCKCNIPSSEHASDEIIVKGPEWHIPHFVDSLLGMVPDNHELVLPHSVELVKFLESATFTNDIKQKVKSQWEVALSVHHNPEERTEDDGPTVTILCTFTRNNAGAVRDAQDYLQSQFASANLDITFVKGCIPRPDSNTFSDSYPFFNSKVLQPVVNNPPESPARSTFGEEPQQNRSTNFAQFSRKLSSMSSLSSFLDRRKNSSQSTASLFRGSTNVSKTSLISIESTRSFNLERNPWNDSGVNLPDDDSGANNGGNIWAPRPFSNGSSSHAPDPTKLSVSNTHTNNVATPGDMTPRHNTRPSGDSGRPSTSHSANSGYPGPLSGPFR</sequence>
<dbReference type="PROSITE" id="PS50084">
    <property type="entry name" value="KH_TYPE_1"/>
    <property type="match status" value="1"/>
</dbReference>
<keyword evidence="6" id="KW-1185">Reference proteome</keyword>
<dbReference type="GO" id="GO:0003729">
    <property type="term" value="F:mRNA binding"/>
    <property type="evidence" value="ECO:0007669"/>
    <property type="project" value="TreeGrafter"/>
</dbReference>
<evidence type="ECO:0000259" key="4">
    <source>
        <dbReference type="SMART" id="SM00322"/>
    </source>
</evidence>
<feature type="domain" description="K Homology" evidence="4">
    <location>
        <begin position="267"/>
        <end position="349"/>
    </location>
</feature>
<gene>
    <name evidence="5" type="ORF">MKZ38_005920</name>
</gene>
<dbReference type="CDD" id="cd22453">
    <property type="entry name" value="KH-I_MUG60_like"/>
    <property type="match status" value="1"/>
</dbReference>
<dbReference type="Gene3D" id="3.30.1370.10">
    <property type="entry name" value="K Homology domain, type 1"/>
    <property type="match status" value="2"/>
</dbReference>
<organism evidence="5 6">
    <name type="scientific">Zalerion maritima</name>
    <dbReference type="NCBI Taxonomy" id="339359"/>
    <lineage>
        <taxon>Eukaryota</taxon>
        <taxon>Fungi</taxon>
        <taxon>Dikarya</taxon>
        <taxon>Ascomycota</taxon>
        <taxon>Pezizomycotina</taxon>
        <taxon>Sordariomycetes</taxon>
        <taxon>Lulworthiomycetidae</taxon>
        <taxon>Lulworthiales</taxon>
        <taxon>Lulworthiaceae</taxon>
        <taxon>Zalerion</taxon>
    </lineage>
</organism>